<dbReference type="KEGG" id="bcho:BcFMB_01440"/>
<protein>
    <submittedName>
        <fullName evidence="1">Uncharacterized protein</fullName>
    </submittedName>
</protein>
<evidence type="ECO:0000313" key="2">
    <source>
        <dbReference type="Proteomes" id="UP000229907"/>
    </source>
</evidence>
<dbReference type="AlphaFoldDB" id="A0A2D3D3T8"/>
<reference evidence="1 2" key="1">
    <citation type="submission" date="2016-11" db="EMBL/GenBank/DDBJ databases">
        <title>complete genome sequence of Bifidobacterium choerinum strain FMB-1.</title>
        <authorList>
            <person name="Park C.-S."/>
            <person name="Jung D.-H."/>
            <person name="Choi D.-S."/>
        </authorList>
    </citation>
    <scope>NUCLEOTIDE SEQUENCE [LARGE SCALE GENOMIC DNA]</scope>
    <source>
        <strain evidence="1 2">FMB-1</strain>
    </source>
</reference>
<organism evidence="1 2">
    <name type="scientific">Bifidobacterium choerinum</name>
    <dbReference type="NCBI Taxonomy" id="35760"/>
    <lineage>
        <taxon>Bacteria</taxon>
        <taxon>Bacillati</taxon>
        <taxon>Actinomycetota</taxon>
        <taxon>Actinomycetes</taxon>
        <taxon>Bifidobacteriales</taxon>
        <taxon>Bifidobacteriaceae</taxon>
        <taxon>Bifidobacterium</taxon>
    </lineage>
</organism>
<dbReference type="EMBL" id="CP018044">
    <property type="protein sequence ID" value="ATU19819.1"/>
    <property type="molecule type" value="Genomic_DNA"/>
</dbReference>
<proteinExistence type="predicted"/>
<gene>
    <name evidence="1" type="ORF">BcFMB_01440</name>
</gene>
<accession>A0A2D3D3T8</accession>
<sequence length="210" mass="23110">MSASTPNHHITYPTATDKIIDTPAHLKTLAETVEHALDNMRPDTGPVSAKTLTALQAITGVPGQIGYVTNDASDKNGLYFYQNKVTKWTRGAHTPGITYDRPHDDWDIEIYSWVIMGAPYIYARAKAKKEIKGFYQATIAALSNDMYKPPSWIHLTMTSNDAANQYGIQISTNGDVIIESFASPTVKAGTIVFGTITWPCTSAGYTKRTY</sequence>
<dbReference type="Proteomes" id="UP000229907">
    <property type="component" value="Chromosome"/>
</dbReference>
<evidence type="ECO:0000313" key="1">
    <source>
        <dbReference type="EMBL" id="ATU19819.1"/>
    </source>
</evidence>
<dbReference type="RefSeq" id="WP_099720845.1">
    <property type="nucleotide sequence ID" value="NZ_CP018044.1"/>
</dbReference>
<name>A0A2D3D3T8_9BIFI</name>